<dbReference type="AlphaFoldDB" id="A0A382MXM5"/>
<protein>
    <submittedName>
        <fullName evidence="1">Uncharacterized protein</fullName>
    </submittedName>
</protein>
<accession>A0A382MXM5</accession>
<proteinExistence type="predicted"/>
<evidence type="ECO:0000313" key="1">
    <source>
        <dbReference type="EMBL" id="SVC52222.1"/>
    </source>
</evidence>
<dbReference type="EMBL" id="UINC01095826">
    <property type="protein sequence ID" value="SVC52222.1"/>
    <property type="molecule type" value="Genomic_DNA"/>
</dbReference>
<organism evidence="1">
    <name type="scientific">marine metagenome</name>
    <dbReference type="NCBI Taxonomy" id="408172"/>
    <lineage>
        <taxon>unclassified sequences</taxon>
        <taxon>metagenomes</taxon>
        <taxon>ecological metagenomes</taxon>
    </lineage>
</organism>
<reference evidence="1" key="1">
    <citation type="submission" date="2018-05" db="EMBL/GenBank/DDBJ databases">
        <authorList>
            <person name="Lanie J.A."/>
            <person name="Ng W.-L."/>
            <person name="Kazmierczak K.M."/>
            <person name="Andrzejewski T.M."/>
            <person name="Davidsen T.M."/>
            <person name="Wayne K.J."/>
            <person name="Tettelin H."/>
            <person name="Glass J.I."/>
            <person name="Rusch D."/>
            <person name="Podicherti R."/>
            <person name="Tsui H.-C.T."/>
            <person name="Winkler M.E."/>
        </authorList>
    </citation>
    <scope>NUCLEOTIDE SEQUENCE</scope>
</reference>
<sequence>METATIPQADKRVIKANLLGKNFV</sequence>
<name>A0A382MXM5_9ZZZZ</name>
<gene>
    <name evidence="1" type="ORF">METZ01_LOCUS305076</name>
</gene>